<evidence type="ECO:0000259" key="7">
    <source>
        <dbReference type="PROSITE" id="PS51900"/>
    </source>
</evidence>
<gene>
    <name evidence="5" type="primary">xerA</name>
    <name evidence="8" type="ORF">ENM84_08095</name>
</gene>
<keyword evidence="3 5" id="KW-0238">DNA-binding</keyword>
<comment type="similarity">
    <text evidence="5">Belongs to the 'phage' integrase family. XerA subfamily.</text>
</comment>
<sequence length="354" mass="41288">MPRIDIGKAPLEYVDAEPKVVVEKFLAVLEASGADEKTIKSYRSALNDFLSFVGWKSFRSITYDDIYSWRLERIRKGFPGAKYSDRRSRESTLYYYTLFLKRFFEWLGLEIRFPSIRRPRRREIQTLKPEEISKLFAVARDHLDLLILALLLETGLRAEEALSLRYGDIDLRNREIRVRNAKFDEERVVFIGEITAQILTQIINLKTFTPDTKILPISYSGLYKRLKSLAKRAGIDKNKVRPHIMRHTFATEALKKGLNIVSLQQILGHRDLKTTEIYLHLLHEDVKDHYLKTFKGIIASLTPQQQINAITTQNTFTAIPQQQIQYNNQNQCPYCHSLIPINARFCPYCGVRLY</sequence>
<keyword evidence="4 5" id="KW-0233">DNA recombination</keyword>
<comment type="caution">
    <text evidence="8">The sequence shown here is derived from an EMBL/GenBank/DDBJ whole genome shotgun (WGS) entry which is preliminary data.</text>
</comment>
<evidence type="ECO:0000313" key="8">
    <source>
        <dbReference type="EMBL" id="HHP82602.1"/>
    </source>
</evidence>
<feature type="active site" evidence="5">
    <location>
        <position position="246"/>
    </location>
</feature>
<name>A0A7C5XLK7_9CREN</name>
<comment type="function">
    <text evidence="5">Site-specific tyrosine recombinase, which acts by catalyzing the cutting and rejoining of the recombining DNA molecules.</text>
</comment>
<dbReference type="CDD" id="cd00397">
    <property type="entry name" value="DNA_BRE_C"/>
    <property type="match status" value="1"/>
</dbReference>
<dbReference type="GO" id="GO:0005737">
    <property type="term" value="C:cytoplasm"/>
    <property type="evidence" value="ECO:0007669"/>
    <property type="project" value="UniProtKB-SubCell"/>
</dbReference>
<dbReference type="PANTHER" id="PTHR30349:SF41">
    <property type="entry name" value="INTEGRASE_RECOMBINASE PROTEIN MJ0367-RELATED"/>
    <property type="match status" value="1"/>
</dbReference>
<dbReference type="HAMAP" id="MF_02055">
    <property type="entry name" value="Recomb_XerA"/>
    <property type="match status" value="1"/>
</dbReference>
<dbReference type="InterPro" id="IPR011010">
    <property type="entry name" value="DNA_brk_join_enz"/>
</dbReference>
<evidence type="ECO:0000259" key="6">
    <source>
        <dbReference type="PROSITE" id="PS51898"/>
    </source>
</evidence>
<keyword evidence="1 5" id="KW-0963">Cytoplasm</keyword>
<dbReference type="GO" id="GO:0009037">
    <property type="term" value="F:tyrosine-based site-specific recombinase activity"/>
    <property type="evidence" value="ECO:0007669"/>
    <property type="project" value="UniProtKB-UniRule"/>
</dbReference>
<feature type="active site" evidence="5">
    <location>
        <position position="157"/>
    </location>
</feature>
<dbReference type="InterPro" id="IPR013762">
    <property type="entry name" value="Integrase-like_cat_sf"/>
</dbReference>
<dbReference type="PROSITE" id="PS51898">
    <property type="entry name" value="TYR_RECOMBINASE"/>
    <property type="match status" value="1"/>
</dbReference>
<accession>A0A7C5XLK7</accession>
<feature type="domain" description="Core-binding (CB)" evidence="7">
    <location>
        <begin position="16"/>
        <end position="108"/>
    </location>
</feature>
<dbReference type="Gene3D" id="1.10.150.130">
    <property type="match status" value="1"/>
</dbReference>
<dbReference type="SUPFAM" id="SSF56349">
    <property type="entry name" value="DNA breaking-rejoining enzymes"/>
    <property type="match status" value="1"/>
</dbReference>
<dbReference type="PANTHER" id="PTHR30349">
    <property type="entry name" value="PHAGE INTEGRASE-RELATED"/>
    <property type="match status" value="1"/>
</dbReference>
<dbReference type="NCBIfam" id="NF040815">
    <property type="entry name" value="recomb_XerA_Arch"/>
    <property type="match status" value="1"/>
</dbReference>
<dbReference type="Pfam" id="PF00589">
    <property type="entry name" value="Phage_integrase"/>
    <property type="match status" value="1"/>
</dbReference>
<evidence type="ECO:0000256" key="1">
    <source>
        <dbReference type="ARBA" id="ARBA00022490"/>
    </source>
</evidence>
<organism evidence="8">
    <name type="scientific">Ignisphaera aggregans</name>
    <dbReference type="NCBI Taxonomy" id="334771"/>
    <lineage>
        <taxon>Archaea</taxon>
        <taxon>Thermoproteota</taxon>
        <taxon>Thermoprotei</taxon>
        <taxon>Desulfurococcales</taxon>
        <taxon>Desulfurococcaceae</taxon>
        <taxon>Ignisphaera</taxon>
    </lineage>
</organism>
<evidence type="ECO:0000256" key="3">
    <source>
        <dbReference type="ARBA" id="ARBA00023125"/>
    </source>
</evidence>
<proteinExistence type="inferred from homology"/>
<dbReference type="InterPro" id="IPR033686">
    <property type="entry name" value="XerA"/>
</dbReference>
<dbReference type="InterPro" id="IPR050090">
    <property type="entry name" value="Tyrosine_recombinase_XerCD"/>
</dbReference>
<feature type="active site" description="O-(3'-phospho-DNA)-tyrosine intermediate" evidence="5">
    <location>
        <position position="278"/>
    </location>
</feature>
<dbReference type="GO" id="GO:0003677">
    <property type="term" value="F:DNA binding"/>
    <property type="evidence" value="ECO:0007669"/>
    <property type="project" value="UniProtKB-UniRule"/>
</dbReference>
<evidence type="ECO:0000256" key="5">
    <source>
        <dbReference type="HAMAP-Rule" id="MF_02055"/>
    </source>
</evidence>
<reference evidence="8" key="1">
    <citation type="journal article" date="2020" name="mSystems">
        <title>Genome- and Community-Level Interaction Insights into Carbon Utilization and Element Cycling Functions of Hydrothermarchaeota in Hydrothermal Sediment.</title>
        <authorList>
            <person name="Zhou Z."/>
            <person name="Liu Y."/>
            <person name="Xu W."/>
            <person name="Pan J."/>
            <person name="Luo Z.H."/>
            <person name="Li M."/>
        </authorList>
    </citation>
    <scope>NUCLEOTIDE SEQUENCE [LARGE SCALE GENOMIC DNA]</scope>
    <source>
        <strain evidence="8">SpSt-1121</strain>
    </source>
</reference>
<dbReference type="InterPro" id="IPR044068">
    <property type="entry name" value="CB"/>
</dbReference>
<dbReference type="PROSITE" id="PS51900">
    <property type="entry name" value="CB"/>
    <property type="match status" value="1"/>
</dbReference>
<dbReference type="Gene3D" id="1.10.443.10">
    <property type="entry name" value="Intergrase catalytic core"/>
    <property type="match status" value="1"/>
</dbReference>
<feature type="active site" evidence="5">
    <location>
        <position position="182"/>
    </location>
</feature>
<dbReference type="EMBL" id="DRZI01000346">
    <property type="protein sequence ID" value="HHP82602.1"/>
    <property type="molecule type" value="Genomic_DNA"/>
</dbReference>
<comment type="subcellular location">
    <subcellularLocation>
        <location evidence="5">Cytoplasm</location>
    </subcellularLocation>
</comment>
<feature type="active site" evidence="5">
    <location>
        <position position="243"/>
    </location>
</feature>
<feature type="domain" description="Tyr recombinase" evidence="6">
    <location>
        <begin position="122"/>
        <end position="291"/>
    </location>
</feature>
<keyword evidence="2 5" id="KW-0229">DNA integration</keyword>
<dbReference type="InterPro" id="IPR002104">
    <property type="entry name" value="Integrase_catalytic"/>
</dbReference>
<dbReference type="AlphaFoldDB" id="A0A7C5XLK7"/>
<evidence type="ECO:0000256" key="2">
    <source>
        <dbReference type="ARBA" id="ARBA00022908"/>
    </source>
</evidence>
<evidence type="ECO:0000256" key="4">
    <source>
        <dbReference type="ARBA" id="ARBA00023172"/>
    </source>
</evidence>
<dbReference type="InterPro" id="IPR010998">
    <property type="entry name" value="Integrase_recombinase_N"/>
</dbReference>
<dbReference type="GO" id="GO:0006313">
    <property type="term" value="P:DNA transposition"/>
    <property type="evidence" value="ECO:0007669"/>
    <property type="project" value="UniProtKB-UniRule"/>
</dbReference>
<protein>
    <recommendedName>
        <fullName evidence="5">Tyrosine recombinase XerA</fullName>
    </recommendedName>
</protein>
<feature type="active site" evidence="5">
    <location>
        <position position="269"/>
    </location>
</feature>